<dbReference type="PATRIC" id="fig|316.97.peg.1925"/>
<dbReference type="GO" id="GO:0009055">
    <property type="term" value="F:electron transfer activity"/>
    <property type="evidence" value="ECO:0007669"/>
    <property type="project" value="InterPro"/>
</dbReference>
<feature type="compositionally biased region" description="Basic and acidic residues" evidence="4">
    <location>
        <begin position="259"/>
        <end position="270"/>
    </location>
</feature>
<evidence type="ECO:0000256" key="1">
    <source>
        <dbReference type="ARBA" id="ARBA00022617"/>
    </source>
</evidence>
<dbReference type="InterPro" id="IPR036909">
    <property type="entry name" value="Cyt_c-like_dom_sf"/>
</dbReference>
<dbReference type="RefSeq" id="WP_014853004.1">
    <property type="nucleotide sequence ID" value="NZ_BSTP01000021.1"/>
</dbReference>
<evidence type="ECO:0000313" key="5">
    <source>
        <dbReference type="EMBL" id="AHY42731.1"/>
    </source>
</evidence>
<keyword evidence="5" id="KW-0456">Lyase</keyword>
<evidence type="ECO:0000313" key="6">
    <source>
        <dbReference type="Proteomes" id="UP000025238"/>
    </source>
</evidence>
<dbReference type="GO" id="GO:0016829">
    <property type="term" value="F:lyase activity"/>
    <property type="evidence" value="ECO:0007669"/>
    <property type="project" value="UniProtKB-KW"/>
</dbReference>
<dbReference type="InterPro" id="IPR009056">
    <property type="entry name" value="Cyt_c-like_dom"/>
</dbReference>
<dbReference type="KEGG" id="pstu:UIB01_09635"/>
<keyword evidence="2" id="KW-0479">Metal-binding</keyword>
<dbReference type="AlphaFoldDB" id="A0A023WRX0"/>
<dbReference type="GO" id="GO:0046872">
    <property type="term" value="F:metal ion binding"/>
    <property type="evidence" value="ECO:0007669"/>
    <property type="project" value="UniProtKB-KW"/>
</dbReference>
<organism evidence="5 6">
    <name type="scientific">Stutzerimonas stutzeri</name>
    <name type="common">Pseudomonas stutzeri</name>
    <dbReference type="NCBI Taxonomy" id="316"/>
    <lineage>
        <taxon>Bacteria</taxon>
        <taxon>Pseudomonadati</taxon>
        <taxon>Pseudomonadota</taxon>
        <taxon>Gammaproteobacteria</taxon>
        <taxon>Pseudomonadales</taxon>
        <taxon>Pseudomonadaceae</taxon>
        <taxon>Stutzerimonas</taxon>
    </lineage>
</organism>
<evidence type="ECO:0000256" key="3">
    <source>
        <dbReference type="ARBA" id="ARBA00023004"/>
    </source>
</evidence>
<feature type="compositionally biased region" description="Basic and acidic residues" evidence="4">
    <location>
        <begin position="180"/>
        <end position="195"/>
    </location>
</feature>
<gene>
    <name evidence="5" type="ORF">UIB01_09635</name>
</gene>
<name>A0A023WRX0_STUST</name>
<keyword evidence="3" id="KW-0408">Iron</keyword>
<dbReference type="PROSITE" id="PS51007">
    <property type="entry name" value="CYTC"/>
    <property type="match status" value="1"/>
</dbReference>
<dbReference type="GO" id="GO:0020037">
    <property type="term" value="F:heme binding"/>
    <property type="evidence" value="ECO:0007669"/>
    <property type="project" value="InterPro"/>
</dbReference>
<evidence type="ECO:0000256" key="2">
    <source>
        <dbReference type="ARBA" id="ARBA00022723"/>
    </source>
</evidence>
<feature type="compositionally biased region" description="Low complexity" evidence="4">
    <location>
        <begin position="236"/>
        <end position="246"/>
    </location>
</feature>
<dbReference type="EMBL" id="CP007509">
    <property type="protein sequence ID" value="AHY42731.1"/>
    <property type="molecule type" value="Genomic_DNA"/>
</dbReference>
<keyword evidence="1" id="KW-0349">Heme</keyword>
<reference evidence="5 6" key="1">
    <citation type="submission" date="2014-03" db="EMBL/GenBank/DDBJ databases">
        <title>Complete genome sequence of Pseudomonas stutzeri 19SMN4.</title>
        <authorList>
            <person name="Brunet-Galmes I."/>
            <person name="Nogales B."/>
            <person name="Busquets A."/>
            <person name="Pena A."/>
            <person name="Gomila M."/>
            <person name="Garcia-Valdes E."/>
            <person name="Lalucat J."/>
            <person name="Bennasar A."/>
            <person name="Bosch R."/>
        </authorList>
    </citation>
    <scope>NUCLEOTIDE SEQUENCE [LARGE SCALE GENOMIC DNA]</scope>
    <source>
        <strain evidence="5 6">19SMN4</strain>
    </source>
</reference>
<feature type="region of interest" description="Disordered" evidence="4">
    <location>
        <begin position="169"/>
        <end position="270"/>
    </location>
</feature>
<protein>
    <submittedName>
        <fullName evidence="5">Cystathionine gamma-lyase</fullName>
    </submittedName>
</protein>
<accession>A0A023WRX0</accession>
<dbReference type="Proteomes" id="UP000025238">
    <property type="component" value="Chromosome"/>
</dbReference>
<dbReference type="Gene3D" id="1.10.760.10">
    <property type="entry name" value="Cytochrome c-like domain"/>
    <property type="match status" value="1"/>
</dbReference>
<sequence>MKKTITTLVVAGAVGSAAILAGAYSGLINVGADDPHYPAVHAFLSMARDRSIEARSKDIEIPNLDDEALIRGGAGNYNAMCVGCHLAPGVEQTELSQALYPAPPNLAKIGIDAGPASAFWVIKHGIKATGMPAWGKSMGDEYIWGMVAFISQLPKIDATQYQALVAASGGHQHGGGESQTHNHESLDGSNSDHHGNAAAGGESGRRGIAAADHHGGSAPEADHHSSSSNGDDHHGGSNSSTKGSSASDHHAEPASNAHTHADGKEHVHDS</sequence>
<proteinExistence type="predicted"/>
<evidence type="ECO:0000256" key="4">
    <source>
        <dbReference type="SAM" id="MobiDB-lite"/>
    </source>
</evidence>
<dbReference type="SUPFAM" id="SSF46626">
    <property type="entry name" value="Cytochrome c"/>
    <property type="match status" value="1"/>
</dbReference>
<dbReference type="Pfam" id="PF13442">
    <property type="entry name" value="Cytochrome_CBB3"/>
    <property type="match status" value="1"/>
</dbReference>
<feature type="compositionally biased region" description="Basic and acidic residues" evidence="4">
    <location>
        <begin position="211"/>
        <end position="235"/>
    </location>
</feature>